<dbReference type="AlphaFoldDB" id="A0A7M7IQN5"/>
<keyword evidence="4 6" id="KW-1133">Transmembrane helix</keyword>
<dbReference type="Proteomes" id="UP000002358">
    <property type="component" value="Chromosome 2"/>
</dbReference>
<dbReference type="RefSeq" id="XP_016838413.1">
    <property type="nucleotide sequence ID" value="XM_016982924.3"/>
</dbReference>
<accession>A0A7M7IQN5</accession>
<dbReference type="GeneID" id="100120421"/>
<evidence type="ECO:0000256" key="3">
    <source>
        <dbReference type="ARBA" id="ARBA00022692"/>
    </source>
</evidence>
<name>A0A7M7IQN5_NASVI</name>
<evidence type="ECO:0000256" key="2">
    <source>
        <dbReference type="ARBA" id="ARBA00006208"/>
    </source>
</evidence>
<dbReference type="InParanoid" id="A0A7M7IQN5"/>
<dbReference type="InterPro" id="IPR006696">
    <property type="entry name" value="DUF423"/>
</dbReference>
<dbReference type="PANTHER" id="PTHR43461">
    <property type="entry name" value="TRANSMEMBRANE PROTEIN 256"/>
    <property type="match status" value="1"/>
</dbReference>
<evidence type="ECO:0000256" key="4">
    <source>
        <dbReference type="ARBA" id="ARBA00022989"/>
    </source>
</evidence>
<evidence type="ECO:0000256" key="1">
    <source>
        <dbReference type="ARBA" id="ARBA00004141"/>
    </source>
</evidence>
<evidence type="ECO:0000256" key="5">
    <source>
        <dbReference type="ARBA" id="ARBA00023136"/>
    </source>
</evidence>
<protein>
    <recommendedName>
        <fullName evidence="9">Transmembrane protein 256 homolog</fullName>
    </recommendedName>
</protein>
<evidence type="ECO:0000313" key="8">
    <source>
        <dbReference type="Proteomes" id="UP000002358"/>
    </source>
</evidence>
<reference evidence="7" key="1">
    <citation type="submission" date="2021-01" db="UniProtKB">
        <authorList>
            <consortium name="EnsemblMetazoa"/>
        </authorList>
    </citation>
    <scope>IDENTIFICATION</scope>
</reference>
<dbReference type="OrthoDB" id="269173at2759"/>
<evidence type="ECO:0000313" key="7">
    <source>
        <dbReference type="EnsemblMetazoa" id="XP_016838413"/>
    </source>
</evidence>
<keyword evidence="3 6" id="KW-0812">Transmembrane</keyword>
<keyword evidence="8" id="KW-1185">Reference proteome</keyword>
<proteinExistence type="inferred from homology"/>
<dbReference type="KEGG" id="nvi:100120421"/>
<evidence type="ECO:0008006" key="9">
    <source>
        <dbReference type="Google" id="ProtNLM"/>
    </source>
</evidence>
<dbReference type="GO" id="GO:0016020">
    <property type="term" value="C:membrane"/>
    <property type="evidence" value="ECO:0007669"/>
    <property type="project" value="UniProtKB-SubCell"/>
</dbReference>
<dbReference type="FunCoup" id="A0A7M7IQN5">
    <property type="interactions" value="139"/>
</dbReference>
<feature type="transmembrane region" description="Helical" evidence="6">
    <location>
        <begin position="154"/>
        <end position="175"/>
    </location>
</feature>
<dbReference type="PANTHER" id="PTHR43461:SF1">
    <property type="entry name" value="TRANSMEMBRANE PROTEIN 256"/>
    <property type="match status" value="1"/>
</dbReference>
<comment type="subcellular location">
    <subcellularLocation>
        <location evidence="1">Membrane</location>
        <topology evidence="1">Multi-pass membrane protein</topology>
    </subcellularLocation>
</comment>
<sequence>MYAYVVHAVQVYKKETDRVHRKVVRYTITTDKQSANPAAHCQNSLNYRANTLQVAKAAANSVTDCIGLKPKKIEVVKMIPPEPLYKLVSATGPFVRLAALSGATAVILGAYGSHRAYPKEAQGQEQKRLFEIASRYHFIHTLALFGLPMCRMPFVAGTFMMSGIVLFCGTCYYYAFTGDKSYSKLTPIGGTCLILGWLGMVI</sequence>
<keyword evidence="5 6" id="KW-0472">Membrane</keyword>
<organism evidence="7 8">
    <name type="scientific">Nasonia vitripennis</name>
    <name type="common">Parasitic wasp</name>
    <dbReference type="NCBI Taxonomy" id="7425"/>
    <lineage>
        <taxon>Eukaryota</taxon>
        <taxon>Metazoa</taxon>
        <taxon>Ecdysozoa</taxon>
        <taxon>Arthropoda</taxon>
        <taxon>Hexapoda</taxon>
        <taxon>Insecta</taxon>
        <taxon>Pterygota</taxon>
        <taxon>Neoptera</taxon>
        <taxon>Endopterygota</taxon>
        <taxon>Hymenoptera</taxon>
        <taxon>Apocrita</taxon>
        <taxon>Proctotrupomorpha</taxon>
        <taxon>Chalcidoidea</taxon>
        <taxon>Pteromalidae</taxon>
        <taxon>Pteromalinae</taxon>
        <taxon>Nasonia</taxon>
    </lineage>
</organism>
<comment type="similarity">
    <text evidence="2">Belongs to the TMEM256 family.</text>
</comment>
<dbReference type="EnsemblMetazoa" id="XM_016982924">
    <property type="protein sequence ID" value="XP_016838413"/>
    <property type="gene ID" value="LOC100120421"/>
</dbReference>
<dbReference type="Pfam" id="PF04241">
    <property type="entry name" value="DUF423"/>
    <property type="match status" value="1"/>
</dbReference>
<evidence type="ECO:0000256" key="6">
    <source>
        <dbReference type="SAM" id="Phobius"/>
    </source>
</evidence>